<organism evidence="3 4">
    <name type="scientific">Geomonas diazotrophica</name>
    <dbReference type="NCBI Taxonomy" id="2843197"/>
    <lineage>
        <taxon>Bacteria</taxon>
        <taxon>Pseudomonadati</taxon>
        <taxon>Thermodesulfobacteriota</taxon>
        <taxon>Desulfuromonadia</taxon>
        <taxon>Geobacterales</taxon>
        <taxon>Geobacteraceae</taxon>
        <taxon>Geomonas</taxon>
    </lineage>
</organism>
<evidence type="ECO:0000256" key="2">
    <source>
        <dbReference type="SAM" id="MobiDB-lite"/>
    </source>
</evidence>
<sequence length="994" mass="112667">MSWQLHVKAAESVLRSARIPSSPELISLIKRVNPTCLQLPESDREYGYRIKNQLQNLLLETYGETFHLAPHPCNADIILIKHNALPSIDACHADLNALSMKALDTVGSIHSAPAPSPTNVEAKRAKSRKRTASGSPKEALRNAELLLEQYEYPQAEELLANIRIAAPGDLPTLIKAARMLTEQMGAYQRAIEVLLAQPRHLLKDKVVRELLAMTYYGNGLIAEARALFESAEPGDLEKNSLYAYADISFKDGNLSLAYYLLKVADEKEGFVTTHTSLRKEIEAAMLEEAEPYLQKAEAAFACNDLSQAQSLLQRALSLYPNFKKARELAGEVEARRSGAEVERLWERFGSSETATEKLDLLAQLLERDKERGEQIRDLMARERNRQKKEAVEDRLDTLRALAAQERWEESYHNLLWLSRQGEEADYHRACAISPYFSVLCHNKGLRKLADGDAMKQWLRFVRLRRQVQQGQVEGCWETVQDLQQYFHCSPLFKELYDTLLELESAKARREAEQLFSLLDELDQWEEKRDALATARKLYAQLQKPLALLPAAERAAYKEEAKRAIYRLEPETECEWGPLDYRDALLLGNSTKAAQLRETLTSPWMAQFLDKYDDEVAQMFAISAEAIPMTVSPDLVVDLSWESAPSRLDKMCSSDRHVLLREDEETIIVLNMWRMSATRYRSPNFKDLDVMDCLPDKDVFLLANSRTNNTMWRAKLSEMASRFTAVFDLNQHFNYQEGASFEGIFMSGSKDNSYYAVIREGNNFRVVKQSIDLVSSVVRTYEAPCESLDAFRLSYQPDRFVATTDCYTHVLESNLEPPRGCSRVGATQGLNCLGIDAGRSQIYALGDGIVNVLNPKLRAVKQYLDAESVAHMSITVLAGICPEKDVALLNVNGRNLFYNMKTNKFSQKFCGKRVLSTETPSRWYYTEFDAANLAVKVKDITDELDTLLEWQVFLAAGGDKSAAIEFVEKLEDPEFFSIVQSPPPREDTPGHDTHC</sequence>
<keyword evidence="4" id="KW-1185">Reference proteome</keyword>
<protein>
    <recommendedName>
        <fullName evidence="5">Tetratricopeptide repeat protein</fullName>
    </recommendedName>
</protein>
<evidence type="ECO:0000313" key="4">
    <source>
        <dbReference type="Proteomes" id="UP000683493"/>
    </source>
</evidence>
<name>A0ABX8JPB2_9BACT</name>
<proteinExistence type="predicted"/>
<dbReference type="InterPro" id="IPR019734">
    <property type="entry name" value="TPR_rpt"/>
</dbReference>
<accession>A0ABX8JPB2</accession>
<dbReference type="PROSITE" id="PS50005">
    <property type="entry name" value="TPR"/>
    <property type="match status" value="1"/>
</dbReference>
<gene>
    <name evidence="3" type="ORF">KP005_09860</name>
</gene>
<evidence type="ECO:0000313" key="3">
    <source>
        <dbReference type="EMBL" id="QWV99553.1"/>
    </source>
</evidence>
<feature type="region of interest" description="Disordered" evidence="2">
    <location>
        <begin position="109"/>
        <end position="137"/>
    </location>
</feature>
<evidence type="ECO:0008006" key="5">
    <source>
        <dbReference type="Google" id="ProtNLM"/>
    </source>
</evidence>
<dbReference type="EMBL" id="CP076724">
    <property type="protein sequence ID" value="QWV99553.1"/>
    <property type="molecule type" value="Genomic_DNA"/>
</dbReference>
<evidence type="ECO:0000256" key="1">
    <source>
        <dbReference type="PROSITE-ProRule" id="PRU00339"/>
    </source>
</evidence>
<keyword evidence="1" id="KW-0802">TPR repeat</keyword>
<reference evidence="3 4" key="1">
    <citation type="submission" date="2021-06" db="EMBL/GenBank/DDBJ databases">
        <title>Gemonas diversity in paddy soil.</title>
        <authorList>
            <person name="Liu G."/>
        </authorList>
    </citation>
    <scope>NUCLEOTIDE SEQUENCE [LARGE SCALE GENOMIC DNA]</scope>
    <source>
        <strain evidence="3 4">RG29</strain>
    </source>
</reference>
<dbReference type="Proteomes" id="UP000683493">
    <property type="component" value="Chromosome"/>
</dbReference>
<feature type="repeat" description="TPR" evidence="1">
    <location>
        <begin position="289"/>
        <end position="322"/>
    </location>
</feature>